<feature type="domain" description="DUF6644" evidence="2">
    <location>
        <begin position="29"/>
        <end position="160"/>
    </location>
</feature>
<accession>A0A561BGJ6</accession>
<keyword evidence="1" id="KW-0472">Membrane</keyword>
<dbReference type="InterPro" id="IPR046586">
    <property type="entry name" value="DUF6644"/>
</dbReference>
<comment type="caution">
    <text evidence="3">The sequence shown here is derived from an EMBL/GenBank/DDBJ whole genome shotgun (WGS) entry which is preliminary data.</text>
</comment>
<dbReference type="Pfam" id="PF20349">
    <property type="entry name" value="DUF6644"/>
    <property type="match status" value="1"/>
</dbReference>
<gene>
    <name evidence="3" type="ORF">FB547_10850</name>
</gene>
<feature type="transmembrane region" description="Helical" evidence="1">
    <location>
        <begin position="139"/>
        <end position="159"/>
    </location>
</feature>
<dbReference type="OrthoDB" id="3536934at2"/>
<reference evidence="3 4" key="1">
    <citation type="submission" date="2019-06" db="EMBL/GenBank/DDBJ databases">
        <title>Sorghum-associated microbial communities from plants grown in Nebraska, USA.</title>
        <authorList>
            <person name="Schachtman D."/>
        </authorList>
    </citation>
    <scope>NUCLEOTIDE SEQUENCE [LARGE SCALE GENOMIC DNA]</scope>
    <source>
        <strain evidence="3 4">T529</strain>
    </source>
</reference>
<organism evidence="3 4">
    <name type="scientific">Variovorax beijingensis</name>
    <dbReference type="NCBI Taxonomy" id="2496117"/>
    <lineage>
        <taxon>Bacteria</taxon>
        <taxon>Pseudomonadati</taxon>
        <taxon>Pseudomonadota</taxon>
        <taxon>Betaproteobacteria</taxon>
        <taxon>Burkholderiales</taxon>
        <taxon>Comamonadaceae</taxon>
        <taxon>Variovorax</taxon>
    </lineage>
</organism>
<evidence type="ECO:0000256" key="1">
    <source>
        <dbReference type="SAM" id="Phobius"/>
    </source>
</evidence>
<name>A0A561BGJ6_9BURK</name>
<dbReference type="EMBL" id="VIVL01000008">
    <property type="protein sequence ID" value="TWD77995.1"/>
    <property type="molecule type" value="Genomic_DNA"/>
</dbReference>
<protein>
    <recommendedName>
        <fullName evidence="2">DUF6644 domain-containing protein</fullName>
    </recommendedName>
</protein>
<keyword evidence="1" id="KW-1133">Transmembrane helix</keyword>
<keyword evidence="1" id="KW-0812">Transmembrane</keyword>
<feature type="transmembrane region" description="Helical" evidence="1">
    <location>
        <begin position="100"/>
        <end position="118"/>
    </location>
</feature>
<dbReference type="RefSeq" id="WP_145745985.1">
    <property type="nucleotide sequence ID" value="NZ_VIVL01000008.1"/>
</dbReference>
<proteinExistence type="predicted"/>
<sequence length="162" mass="18257">MSSETFIAWLYESAPSTMIRDVSWIVPTVQCIHIIAIAVIFGSAFVSDLRLAGVLATDESPGKVVRRYFPWMWRALIVLLLTGLVMSIGEPERVLTNSTFWLKMVLVVAAFTLTWLARRPLLSPDAEGSGARWVHLVKPISWLSLFLWCCVIVCGRWIAYTI</sequence>
<dbReference type="Proteomes" id="UP000319722">
    <property type="component" value="Unassembled WGS sequence"/>
</dbReference>
<evidence type="ECO:0000313" key="3">
    <source>
        <dbReference type="EMBL" id="TWD77995.1"/>
    </source>
</evidence>
<feature type="transmembrane region" description="Helical" evidence="1">
    <location>
        <begin position="24"/>
        <end position="47"/>
    </location>
</feature>
<evidence type="ECO:0000313" key="4">
    <source>
        <dbReference type="Proteomes" id="UP000319722"/>
    </source>
</evidence>
<dbReference type="AlphaFoldDB" id="A0A561BGJ6"/>
<evidence type="ECO:0000259" key="2">
    <source>
        <dbReference type="Pfam" id="PF20349"/>
    </source>
</evidence>
<feature type="transmembrane region" description="Helical" evidence="1">
    <location>
        <begin position="68"/>
        <end position="88"/>
    </location>
</feature>